<keyword evidence="7 9" id="KW-0472">Membrane</keyword>
<dbReference type="OrthoDB" id="9805133at2"/>
<dbReference type="GO" id="GO:0005886">
    <property type="term" value="C:plasma membrane"/>
    <property type="evidence" value="ECO:0007669"/>
    <property type="project" value="UniProtKB-SubCell"/>
</dbReference>
<protein>
    <submittedName>
        <fullName evidence="11">TonB-system energizer ExbB</fullName>
    </submittedName>
</protein>
<dbReference type="STRING" id="222136.BBW65_01880"/>
<dbReference type="Proteomes" id="UP000092884">
    <property type="component" value="Chromosome"/>
</dbReference>
<organism evidence="11 12">
    <name type="scientific">Helicobacter enhydrae</name>
    <dbReference type="NCBI Taxonomy" id="222136"/>
    <lineage>
        <taxon>Bacteria</taxon>
        <taxon>Pseudomonadati</taxon>
        <taxon>Campylobacterota</taxon>
        <taxon>Epsilonproteobacteria</taxon>
        <taxon>Campylobacterales</taxon>
        <taxon>Helicobacteraceae</taxon>
        <taxon>Helicobacter</taxon>
    </lineage>
</organism>
<dbReference type="AlphaFoldDB" id="A0A1B1U4E4"/>
<accession>A0A1B1U4E4</accession>
<comment type="subcellular location">
    <subcellularLocation>
        <location evidence="1">Cell inner membrane</location>
        <topology evidence="1">Multi-pass membrane protein</topology>
    </subcellularLocation>
    <subcellularLocation>
        <location evidence="8">Membrane</location>
        <topology evidence="8">Multi-pass membrane protein</topology>
    </subcellularLocation>
</comment>
<comment type="similarity">
    <text evidence="8">Belongs to the exbB/tolQ family.</text>
</comment>
<name>A0A1B1U4E4_9HELI</name>
<dbReference type="GO" id="GO:0055085">
    <property type="term" value="P:transmembrane transport"/>
    <property type="evidence" value="ECO:0007669"/>
    <property type="project" value="InterPro"/>
</dbReference>
<keyword evidence="2 8" id="KW-0813">Transport</keyword>
<evidence type="ECO:0000256" key="7">
    <source>
        <dbReference type="ARBA" id="ARBA00023136"/>
    </source>
</evidence>
<dbReference type="RefSeq" id="WP_066338940.1">
    <property type="nucleotide sequence ID" value="NZ_CP016503.1"/>
</dbReference>
<feature type="transmembrane region" description="Helical" evidence="9">
    <location>
        <begin position="12"/>
        <end position="32"/>
    </location>
</feature>
<dbReference type="InterPro" id="IPR014172">
    <property type="entry name" value="TonB_ExbB_2"/>
</dbReference>
<dbReference type="GO" id="GO:0017038">
    <property type="term" value="P:protein import"/>
    <property type="evidence" value="ECO:0007669"/>
    <property type="project" value="TreeGrafter"/>
</dbReference>
<dbReference type="Pfam" id="PF01618">
    <property type="entry name" value="MotA_ExbB"/>
    <property type="match status" value="1"/>
</dbReference>
<feature type="domain" description="MotA/TolQ/ExbB proton channel" evidence="10">
    <location>
        <begin position="48"/>
        <end position="130"/>
    </location>
</feature>
<dbReference type="InterPro" id="IPR002898">
    <property type="entry name" value="MotA_ExbB_proton_chnl"/>
</dbReference>
<feature type="transmembrane region" description="Helical" evidence="9">
    <location>
        <begin position="91"/>
        <end position="114"/>
    </location>
</feature>
<dbReference type="PANTHER" id="PTHR30625">
    <property type="entry name" value="PROTEIN TOLQ"/>
    <property type="match status" value="1"/>
</dbReference>
<dbReference type="KEGG" id="het:BBW65_01880"/>
<dbReference type="PANTHER" id="PTHR30625:SF15">
    <property type="entry name" value="BIOPOLYMER TRANSPORT PROTEIN EXBB"/>
    <property type="match status" value="1"/>
</dbReference>
<dbReference type="NCBIfam" id="TIGR02805">
    <property type="entry name" value="exbB2"/>
    <property type="match status" value="1"/>
</dbReference>
<proteinExistence type="inferred from homology"/>
<keyword evidence="3" id="KW-1003">Cell membrane</keyword>
<evidence type="ECO:0000259" key="10">
    <source>
        <dbReference type="Pfam" id="PF01618"/>
    </source>
</evidence>
<evidence type="ECO:0000256" key="9">
    <source>
        <dbReference type="SAM" id="Phobius"/>
    </source>
</evidence>
<dbReference type="EMBL" id="CP016503">
    <property type="protein sequence ID" value="ANV97630.1"/>
    <property type="molecule type" value="Genomic_DNA"/>
</dbReference>
<keyword evidence="5 8" id="KW-0653">Protein transport</keyword>
<evidence type="ECO:0000313" key="11">
    <source>
        <dbReference type="EMBL" id="ANV97630.1"/>
    </source>
</evidence>
<evidence type="ECO:0000256" key="8">
    <source>
        <dbReference type="RuleBase" id="RU004057"/>
    </source>
</evidence>
<keyword evidence="4 9" id="KW-0812">Transmembrane</keyword>
<evidence type="ECO:0000256" key="3">
    <source>
        <dbReference type="ARBA" id="ARBA00022475"/>
    </source>
</evidence>
<sequence>MKEVLDYGVLGFLLFLSVVVVGIVLERIWFYATMRVSDYEDKRLLELDLHKRLTLVATIGSNAPYVGLLGTVGGIMMTFADLGQVGDTQSIMLGLSLALKATAAGLMVAIPAIVSYNLLLRKAEVILCHWDIYHHPDKSDQA</sequence>
<evidence type="ECO:0000256" key="1">
    <source>
        <dbReference type="ARBA" id="ARBA00004429"/>
    </source>
</evidence>
<gene>
    <name evidence="11" type="ORF">BBW65_01880</name>
</gene>
<evidence type="ECO:0000256" key="6">
    <source>
        <dbReference type="ARBA" id="ARBA00022989"/>
    </source>
</evidence>
<dbReference type="InterPro" id="IPR050790">
    <property type="entry name" value="ExbB/TolQ_transport"/>
</dbReference>
<evidence type="ECO:0000313" key="12">
    <source>
        <dbReference type="Proteomes" id="UP000092884"/>
    </source>
</evidence>
<evidence type="ECO:0000256" key="5">
    <source>
        <dbReference type="ARBA" id="ARBA00022927"/>
    </source>
</evidence>
<evidence type="ECO:0000256" key="2">
    <source>
        <dbReference type="ARBA" id="ARBA00022448"/>
    </source>
</evidence>
<evidence type="ECO:0000256" key="4">
    <source>
        <dbReference type="ARBA" id="ARBA00022692"/>
    </source>
</evidence>
<keyword evidence="12" id="KW-1185">Reference proteome</keyword>
<reference evidence="12" key="1">
    <citation type="submission" date="2016-07" db="EMBL/GenBank/DDBJ databases">
        <authorList>
            <person name="Florea S."/>
            <person name="Webb J.S."/>
            <person name="Jaromczyk J."/>
            <person name="Schardl C.L."/>
        </authorList>
    </citation>
    <scope>NUCLEOTIDE SEQUENCE [LARGE SCALE GENOMIC DNA]</scope>
    <source>
        <strain evidence="12">MIT 01-6242</strain>
    </source>
</reference>
<feature type="transmembrane region" description="Helical" evidence="9">
    <location>
        <begin position="53"/>
        <end position="79"/>
    </location>
</feature>
<keyword evidence="6 9" id="KW-1133">Transmembrane helix</keyword>